<dbReference type="KEGG" id="mdx:BTO20_06130"/>
<dbReference type="EMBL" id="CP020809">
    <property type="protein sequence ID" value="ART68218.1"/>
    <property type="molecule type" value="Genomic_DNA"/>
</dbReference>
<protein>
    <recommendedName>
        <fullName evidence="1">DUF7172 domain-containing protein</fullName>
    </recommendedName>
</protein>
<name>A0A1Y0BZ86_9MYCO</name>
<proteinExistence type="predicted"/>
<reference evidence="2 3" key="1">
    <citation type="submission" date="2017-04" db="EMBL/GenBank/DDBJ databases">
        <title>Whole Genome Sequence of 1,4-Dioxane Degrading Bacterium Mycobacterium dioxanotrophicus PH-06.</title>
        <authorList>
            <person name="He Y."/>
        </authorList>
    </citation>
    <scope>NUCLEOTIDE SEQUENCE [LARGE SCALE GENOMIC DNA]</scope>
    <source>
        <strain evidence="2 3">PH-06</strain>
    </source>
</reference>
<gene>
    <name evidence="2" type="ORF">BTO20_06130</name>
</gene>
<organism evidence="2 3">
    <name type="scientific">Mycobacterium dioxanotrophicus</name>
    <dbReference type="NCBI Taxonomy" id="482462"/>
    <lineage>
        <taxon>Bacteria</taxon>
        <taxon>Bacillati</taxon>
        <taxon>Actinomycetota</taxon>
        <taxon>Actinomycetes</taxon>
        <taxon>Mycobacteriales</taxon>
        <taxon>Mycobacteriaceae</taxon>
        <taxon>Mycobacterium</taxon>
    </lineage>
</organism>
<dbReference type="RefSeq" id="WP_087074254.1">
    <property type="nucleotide sequence ID" value="NZ_CP020809.1"/>
</dbReference>
<evidence type="ECO:0000259" key="1">
    <source>
        <dbReference type="Pfam" id="PF23787"/>
    </source>
</evidence>
<accession>A0A1Y0BZ86</accession>
<dbReference type="Proteomes" id="UP000195331">
    <property type="component" value="Chromosome"/>
</dbReference>
<feature type="domain" description="DUF7172" evidence="1">
    <location>
        <begin position="1"/>
        <end position="198"/>
    </location>
</feature>
<keyword evidence="3" id="KW-1185">Reference proteome</keyword>
<sequence length="199" mass="21855">MTVKPCTMEGMLATVDGLDMARHWFPRIVAERFLESTKDGTISRAPDPVTMISGDIDWYNNTGDPQVVAVQVNRAPRSIVAQNPGTVVIHDAWSHAQGVSPTADYPSIVQDAFGGRAQVDRPETRAEDLKYGRLFIDGDASQAWVPIGVLPAKHSLHFRYLAAVQTPGVWTSASEFESRWEAHARWARLLVFATPVGSA</sequence>
<dbReference type="AlphaFoldDB" id="A0A1Y0BZ86"/>
<dbReference type="Pfam" id="PF23787">
    <property type="entry name" value="DUF7172"/>
    <property type="match status" value="1"/>
</dbReference>
<dbReference type="OrthoDB" id="4639022at2"/>
<evidence type="ECO:0000313" key="3">
    <source>
        <dbReference type="Proteomes" id="UP000195331"/>
    </source>
</evidence>
<dbReference type="InterPro" id="IPR055596">
    <property type="entry name" value="DUF7172"/>
</dbReference>
<evidence type="ECO:0000313" key="2">
    <source>
        <dbReference type="EMBL" id="ART68218.1"/>
    </source>
</evidence>